<evidence type="ECO:0000256" key="9">
    <source>
        <dbReference type="SAM" id="MobiDB-lite"/>
    </source>
</evidence>
<dbReference type="InterPro" id="IPR003439">
    <property type="entry name" value="ABC_transporter-like_ATP-bd"/>
</dbReference>
<keyword evidence="14" id="KW-1185">Reference proteome</keyword>
<evidence type="ECO:0008006" key="15">
    <source>
        <dbReference type="Google" id="ProtNLM"/>
    </source>
</evidence>
<comment type="caution">
    <text evidence="13">The sequence shown here is derived from an EMBL/GenBank/DDBJ whole genome shotgun (WGS) entry which is preliminary data.</text>
</comment>
<keyword evidence="7 10" id="KW-1133">Transmembrane helix</keyword>
<dbReference type="GO" id="GO:0015421">
    <property type="term" value="F:ABC-type oligopeptide transporter activity"/>
    <property type="evidence" value="ECO:0007669"/>
    <property type="project" value="TreeGrafter"/>
</dbReference>
<dbReference type="InterPro" id="IPR036640">
    <property type="entry name" value="ABC1_TM_sf"/>
</dbReference>
<keyword evidence="3" id="KW-1003">Cell membrane</keyword>
<evidence type="ECO:0000256" key="5">
    <source>
        <dbReference type="ARBA" id="ARBA00022741"/>
    </source>
</evidence>
<evidence type="ECO:0000259" key="12">
    <source>
        <dbReference type="PROSITE" id="PS50929"/>
    </source>
</evidence>
<keyword evidence="4 10" id="KW-0812">Transmembrane</keyword>
<dbReference type="PANTHER" id="PTHR43394">
    <property type="entry name" value="ATP-DEPENDENT PERMEASE MDL1, MITOCHONDRIAL"/>
    <property type="match status" value="1"/>
</dbReference>
<dbReference type="Gene3D" id="3.40.50.300">
    <property type="entry name" value="P-loop containing nucleotide triphosphate hydrolases"/>
    <property type="match status" value="1"/>
</dbReference>
<comment type="subcellular location">
    <subcellularLocation>
        <location evidence="1">Cell membrane</location>
        <topology evidence="1">Multi-pass membrane protein</topology>
    </subcellularLocation>
</comment>
<feature type="transmembrane region" description="Helical" evidence="10">
    <location>
        <begin position="44"/>
        <end position="67"/>
    </location>
</feature>
<dbReference type="SUPFAM" id="SSF52540">
    <property type="entry name" value="P-loop containing nucleoside triphosphate hydrolases"/>
    <property type="match status" value="1"/>
</dbReference>
<dbReference type="GO" id="GO:0005524">
    <property type="term" value="F:ATP binding"/>
    <property type="evidence" value="ECO:0007669"/>
    <property type="project" value="UniProtKB-KW"/>
</dbReference>
<evidence type="ECO:0000256" key="10">
    <source>
        <dbReference type="SAM" id="Phobius"/>
    </source>
</evidence>
<gene>
    <name evidence="13" type="ORF">ETSY1_05735</name>
</gene>
<dbReference type="EMBL" id="AZHW01000196">
    <property type="protein sequence ID" value="ETX01830.1"/>
    <property type="molecule type" value="Genomic_DNA"/>
</dbReference>
<protein>
    <recommendedName>
        <fullName evidence="15">Multidrug ABC transporter</fullName>
    </recommendedName>
</protein>
<dbReference type="Gene3D" id="1.20.1560.10">
    <property type="entry name" value="ABC transporter type 1, transmembrane domain"/>
    <property type="match status" value="1"/>
</dbReference>
<dbReference type="PROSITE" id="PS00211">
    <property type="entry name" value="ABC_TRANSPORTER_1"/>
    <property type="match status" value="1"/>
</dbReference>
<evidence type="ECO:0000256" key="3">
    <source>
        <dbReference type="ARBA" id="ARBA00022475"/>
    </source>
</evidence>
<feature type="transmembrane region" description="Helical" evidence="10">
    <location>
        <begin position="294"/>
        <end position="314"/>
    </location>
</feature>
<dbReference type="FunFam" id="3.40.50.300:FF:000287">
    <property type="entry name" value="Multidrug ABC transporter ATP-binding protein"/>
    <property type="match status" value="1"/>
</dbReference>
<organism evidence="13 14">
    <name type="scientific">Entotheonella factor</name>
    <dbReference type="NCBI Taxonomy" id="1429438"/>
    <lineage>
        <taxon>Bacteria</taxon>
        <taxon>Pseudomonadati</taxon>
        <taxon>Nitrospinota/Tectimicrobiota group</taxon>
        <taxon>Candidatus Tectimicrobiota</taxon>
        <taxon>Candidatus Entotheonellia</taxon>
        <taxon>Candidatus Entotheonellales</taxon>
        <taxon>Candidatus Entotheonellaceae</taxon>
        <taxon>Candidatus Entotheonella</taxon>
    </lineage>
</organism>
<evidence type="ECO:0000313" key="14">
    <source>
        <dbReference type="Proteomes" id="UP000019141"/>
    </source>
</evidence>
<dbReference type="InterPro" id="IPR003593">
    <property type="entry name" value="AAA+_ATPase"/>
</dbReference>
<dbReference type="GO" id="GO:0005886">
    <property type="term" value="C:plasma membrane"/>
    <property type="evidence" value="ECO:0007669"/>
    <property type="project" value="UniProtKB-SubCell"/>
</dbReference>
<dbReference type="PROSITE" id="PS50893">
    <property type="entry name" value="ABC_TRANSPORTER_2"/>
    <property type="match status" value="1"/>
</dbReference>
<feature type="transmembrane region" description="Helical" evidence="10">
    <location>
        <begin position="186"/>
        <end position="206"/>
    </location>
</feature>
<dbReference type="SUPFAM" id="SSF90123">
    <property type="entry name" value="ABC transporter transmembrane region"/>
    <property type="match status" value="1"/>
</dbReference>
<keyword evidence="8 10" id="KW-0472">Membrane</keyword>
<evidence type="ECO:0000259" key="11">
    <source>
        <dbReference type="PROSITE" id="PS50893"/>
    </source>
</evidence>
<reference evidence="13 14" key="1">
    <citation type="journal article" date="2014" name="Nature">
        <title>An environmental bacterial taxon with a large and distinct metabolic repertoire.</title>
        <authorList>
            <person name="Wilson M.C."/>
            <person name="Mori T."/>
            <person name="Ruckert C."/>
            <person name="Uria A.R."/>
            <person name="Helf M.J."/>
            <person name="Takada K."/>
            <person name="Gernert C."/>
            <person name="Steffens U.A."/>
            <person name="Heycke N."/>
            <person name="Schmitt S."/>
            <person name="Rinke C."/>
            <person name="Helfrich E.J."/>
            <person name="Brachmann A.O."/>
            <person name="Gurgui C."/>
            <person name="Wakimoto T."/>
            <person name="Kracht M."/>
            <person name="Crusemann M."/>
            <person name="Hentschel U."/>
            <person name="Abe I."/>
            <person name="Matsunaga S."/>
            <person name="Kalinowski J."/>
            <person name="Takeyama H."/>
            <person name="Piel J."/>
        </authorList>
    </citation>
    <scope>NUCLEOTIDE SEQUENCE [LARGE SCALE GENOMIC DNA]</scope>
    <source>
        <strain evidence="14">TSY1</strain>
    </source>
</reference>
<dbReference type="CDD" id="cd18545">
    <property type="entry name" value="ABC_6TM_YknV_like"/>
    <property type="match status" value="1"/>
</dbReference>
<feature type="transmembrane region" description="Helical" evidence="10">
    <location>
        <begin position="162"/>
        <end position="180"/>
    </location>
</feature>
<evidence type="ECO:0000313" key="13">
    <source>
        <dbReference type="EMBL" id="ETX01830.1"/>
    </source>
</evidence>
<dbReference type="PROSITE" id="PS50929">
    <property type="entry name" value="ABC_TM1F"/>
    <property type="match status" value="1"/>
</dbReference>
<dbReference type="InterPro" id="IPR039421">
    <property type="entry name" value="Type_1_exporter"/>
</dbReference>
<proteinExistence type="predicted"/>
<evidence type="ECO:0000256" key="6">
    <source>
        <dbReference type="ARBA" id="ARBA00022840"/>
    </source>
</evidence>
<name>W4LVB7_ENTF1</name>
<dbReference type="InterPro" id="IPR011527">
    <property type="entry name" value="ABC1_TM_dom"/>
</dbReference>
<evidence type="ECO:0000256" key="7">
    <source>
        <dbReference type="ARBA" id="ARBA00022989"/>
    </source>
</evidence>
<keyword evidence="2" id="KW-0813">Transport</keyword>
<dbReference type="Pfam" id="PF00664">
    <property type="entry name" value="ABC_membrane"/>
    <property type="match status" value="1"/>
</dbReference>
<dbReference type="FunFam" id="1.20.1560.10:FF:000011">
    <property type="entry name" value="Multidrug ABC transporter ATP-binding protein"/>
    <property type="match status" value="1"/>
</dbReference>
<dbReference type="InterPro" id="IPR017871">
    <property type="entry name" value="ABC_transporter-like_CS"/>
</dbReference>
<feature type="domain" description="ABC transmembrane type-1" evidence="12">
    <location>
        <begin position="48"/>
        <end position="329"/>
    </location>
</feature>
<evidence type="ECO:0000256" key="8">
    <source>
        <dbReference type="ARBA" id="ARBA00023136"/>
    </source>
</evidence>
<evidence type="ECO:0000256" key="4">
    <source>
        <dbReference type="ARBA" id="ARBA00022692"/>
    </source>
</evidence>
<keyword evidence="6" id="KW-0067">ATP-binding</keyword>
<dbReference type="GO" id="GO:0016887">
    <property type="term" value="F:ATP hydrolysis activity"/>
    <property type="evidence" value="ECO:0007669"/>
    <property type="project" value="InterPro"/>
</dbReference>
<keyword evidence="5" id="KW-0547">Nucleotide-binding</keyword>
<dbReference type="InterPro" id="IPR027417">
    <property type="entry name" value="P-loop_NTPase"/>
</dbReference>
<dbReference type="HOGENOM" id="CLU_000604_84_4_7"/>
<dbReference type="AlphaFoldDB" id="W4LVB7"/>
<feature type="region of interest" description="Disordered" evidence="9">
    <location>
        <begin position="1"/>
        <end position="21"/>
    </location>
</feature>
<accession>W4LVB7</accession>
<sequence>MTANVHERRDRRTSEPSEPDDRYGQVYDPHVMRRFWTFIWPHRYGMGWAALCMLGVAASHLLAPYVVKRSIDGYIASGDASGLTRMVLLYIGIALAGWALHYSDTLLMSRVAQRVLLDLRQAMFRHLMRLDLRFYDRTAVGQIMSRVQNDVSTLQDVLTNGLLGVLGDLLLLVGILAVMASMHVKLTLVTCTVLPVSVLLTAYWRWHARRLFRVVRIALGRVNTRLQENIAGVRVIQSLGSEAHNLQRFIRVNDAHLAANLDSTRLASLFFPAMEVISILAIALVVIYGGPLTLAGEISAGTFVAFVLYMHRFFEPIRDIGFRWNNLQMAMASGERIFQILDTQPHIREALAPVSMPHMRGEVTLDHVYFDYQPETPVLRDISLHVPAGQSIAIVGPTGAGKTTLVNLLARFYDVTSGTVRIDGVDVRKIELSDLRGQMGMVLQEPFLFSGTVRDNIRYGRPAASDAEVEAAAKAIGVHDRIMQLAQGYETPVHERGALLSHGQRQLISFVRAMLADPRLLILDEATASIDTETERLVQAGLTTLLHGRTAFIIAHRLSTVKHADRIIVLDQGQLVESGSHETLLQQQGLYYRLHCMAAS</sequence>
<dbReference type="PANTHER" id="PTHR43394:SF1">
    <property type="entry name" value="ATP-BINDING CASSETTE SUB-FAMILY B MEMBER 10, MITOCHONDRIAL"/>
    <property type="match status" value="1"/>
</dbReference>
<dbReference type="SMART" id="SM00382">
    <property type="entry name" value="AAA"/>
    <property type="match status" value="1"/>
</dbReference>
<dbReference type="Pfam" id="PF00005">
    <property type="entry name" value="ABC_tran"/>
    <property type="match status" value="1"/>
</dbReference>
<evidence type="ECO:0000256" key="2">
    <source>
        <dbReference type="ARBA" id="ARBA00022448"/>
    </source>
</evidence>
<evidence type="ECO:0000256" key="1">
    <source>
        <dbReference type="ARBA" id="ARBA00004651"/>
    </source>
</evidence>
<dbReference type="Proteomes" id="UP000019141">
    <property type="component" value="Unassembled WGS sequence"/>
</dbReference>
<feature type="domain" description="ABC transporter" evidence="11">
    <location>
        <begin position="363"/>
        <end position="597"/>
    </location>
</feature>
<feature type="transmembrane region" description="Helical" evidence="10">
    <location>
        <begin position="266"/>
        <end position="288"/>
    </location>
</feature>
<feature type="transmembrane region" description="Helical" evidence="10">
    <location>
        <begin position="87"/>
        <end position="107"/>
    </location>
</feature>